<evidence type="ECO:0000313" key="2">
    <source>
        <dbReference type="Proteomes" id="UP000050741"/>
    </source>
</evidence>
<accession>A0A183CN28</accession>
<protein>
    <submittedName>
        <fullName evidence="3">Tox-ART-HYD1 domain-containing protein</fullName>
    </submittedName>
</protein>
<reference evidence="2" key="1">
    <citation type="submission" date="2014-05" db="EMBL/GenBank/DDBJ databases">
        <title>The genome and life-stage specific transcriptomes of Globodera pallida elucidate key aspects of plant parasitism by a cyst nematode.</title>
        <authorList>
            <person name="Cotton J.A."/>
            <person name="Lilley C.J."/>
            <person name="Jones L.M."/>
            <person name="Kikuchi T."/>
            <person name="Reid A.J."/>
            <person name="Thorpe P."/>
            <person name="Tsai I.J."/>
            <person name="Beasley H."/>
            <person name="Blok V."/>
            <person name="Cock P.J.A."/>
            <person name="Van den Akker S.E."/>
            <person name="Holroyd N."/>
            <person name="Hunt M."/>
            <person name="Mantelin S."/>
            <person name="Naghra H."/>
            <person name="Pain A."/>
            <person name="Palomares-Rius J.E."/>
            <person name="Zarowiecki M."/>
            <person name="Berriman M."/>
            <person name="Jones J.T."/>
            <person name="Urwin P.E."/>
        </authorList>
    </citation>
    <scope>NUCLEOTIDE SEQUENCE [LARGE SCALE GENOMIC DNA]</scope>
    <source>
        <strain evidence="2">Lindley</strain>
    </source>
</reference>
<feature type="chain" id="PRO_5008147822" evidence="1">
    <location>
        <begin position="19"/>
        <end position="202"/>
    </location>
</feature>
<keyword evidence="2" id="KW-1185">Reference proteome</keyword>
<dbReference type="WBParaSite" id="GPLIN_001428500">
    <property type="protein sequence ID" value="GPLIN_001428500"/>
    <property type="gene ID" value="GPLIN_001428500"/>
</dbReference>
<proteinExistence type="predicted"/>
<evidence type="ECO:0000256" key="1">
    <source>
        <dbReference type="SAM" id="SignalP"/>
    </source>
</evidence>
<dbReference type="Proteomes" id="UP000050741">
    <property type="component" value="Unassembled WGS sequence"/>
</dbReference>
<keyword evidence="1" id="KW-0732">Signal</keyword>
<evidence type="ECO:0000313" key="3">
    <source>
        <dbReference type="WBParaSite" id="GPLIN_001428500"/>
    </source>
</evidence>
<reference evidence="3" key="2">
    <citation type="submission" date="2016-06" db="UniProtKB">
        <authorList>
            <consortium name="WormBaseParasite"/>
        </authorList>
    </citation>
    <scope>IDENTIFICATION</scope>
</reference>
<feature type="signal peptide" evidence="1">
    <location>
        <begin position="1"/>
        <end position="18"/>
    </location>
</feature>
<organism evidence="2 3">
    <name type="scientific">Globodera pallida</name>
    <name type="common">Potato cyst nematode worm</name>
    <name type="synonym">Heterodera pallida</name>
    <dbReference type="NCBI Taxonomy" id="36090"/>
    <lineage>
        <taxon>Eukaryota</taxon>
        <taxon>Metazoa</taxon>
        <taxon>Ecdysozoa</taxon>
        <taxon>Nematoda</taxon>
        <taxon>Chromadorea</taxon>
        <taxon>Rhabditida</taxon>
        <taxon>Tylenchina</taxon>
        <taxon>Tylenchomorpha</taxon>
        <taxon>Tylenchoidea</taxon>
        <taxon>Heteroderidae</taxon>
        <taxon>Heteroderinae</taxon>
        <taxon>Globodera</taxon>
    </lineage>
</organism>
<dbReference type="AlphaFoldDB" id="A0A183CN28"/>
<name>A0A183CN28_GLOPA</name>
<sequence length="202" mass="22515">MIIGNSLSSLLRVVSVSGATPGEYNEKIYDSPIFARVLPREIGEIEIELRTMDNGVGDIFRGVWRFFLPILKRVGTTVGAEALSTGQRVLERVGNEGIPLKEAVVSEGKRGLDTVLEKGGLPKQFGTGKNYPNKKYVRPFNDMNEAVGFTNTLESNGITFDQYGKTHCMYVFNLTSSGDDQVKDFHCSFKDYHYSSDQYCSF</sequence>